<reference evidence="2" key="1">
    <citation type="submission" date="2013-09" db="EMBL/GenBank/DDBJ databases">
        <title>The Genome Sequence of Anopheles culicifacies species A.</title>
        <authorList>
            <consortium name="The Broad Institute Genomics Platform"/>
            <person name="Neafsey D.E."/>
            <person name="Besansky N."/>
            <person name="Howell P."/>
            <person name="Walton C."/>
            <person name="Young S.K."/>
            <person name="Zeng Q."/>
            <person name="Gargeya S."/>
            <person name="Fitzgerald M."/>
            <person name="Haas B."/>
            <person name="Abouelleil A."/>
            <person name="Allen A.W."/>
            <person name="Alvarado L."/>
            <person name="Arachchi H.M."/>
            <person name="Berlin A.M."/>
            <person name="Chapman S.B."/>
            <person name="Gainer-Dewar J."/>
            <person name="Goldberg J."/>
            <person name="Griggs A."/>
            <person name="Gujja S."/>
            <person name="Hansen M."/>
            <person name="Howarth C."/>
            <person name="Imamovic A."/>
            <person name="Ireland A."/>
            <person name="Larimer J."/>
            <person name="McCowan C."/>
            <person name="Murphy C."/>
            <person name="Pearson M."/>
            <person name="Poon T.W."/>
            <person name="Priest M."/>
            <person name="Roberts A."/>
            <person name="Saif S."/>
            <person name="Shea T."/>
            <person name="Sisk P."/>
            <person name="Sykes S."/>
            <person name="Wortman J."/>
            <person name="Nusbaum C."/>
            <person name="Birren B."/>
        </authorList>
    </citation>
    <scope>NUCLEOTIDE SEQUENCE [LARGE SCALE GENOMIC DNA]</scope>
    <source>
        <strain evidence="2">A-37</strain>
    </source>
</reference>
<organism evidence="1 2">
    <name type="scientific">Anopheles culicifacies</name>
    <dbReference type="NCBI Taxonomy" id="139723"/>
    <lineage>
        <taxon>Eukaryota</taxon>
        <taxon>Metazoa</taxon>
        <taxon>Ecdysozoa</taxon>
        <taxon>Arthropoda</taxon>
        <taxon>Hexapoda</taxon>
        <taxon>Insecta</taxon>
        <taxon>Pterygota</taxon>
        <taxon>Neoptera</taxon>
        <taxon>Endopterygota</taxon>
        <taxon>Diptera</taxon>
        <taxon>Nematocera</taxon>
        <taxon>Culicoidea</taxon>
        <taxon>Culicidae</taxon>
        <taxon>Anophelinae</taxon>
        <taxon>Anopheles</taxon>
        <taxon>culicifacies species complex</taxon>
    </lineage>
</organism>
<accession>A0A182MQY6</accession>
<sequence>MEIIRGHCRDQDSNLACALSRTPAATRNRASPAWVTLPALSAATRAAGDTTGARAVPYLTCLLITLRGGFTAESTYASCVLRIGAAACSWESLMFCVRLLSFASRSSEQR</sequence>
<dbReference type="AlphaFoldDB" id="A0A182MQY6"/>
<dbReference type="Proteomes" id="UP000075883">
    <property type="component" value="Unassembled WGS sequence"/>
</dbReference>
<evidence type="ECO:0000313" key="1">
    <source>
        <dbReference type="EnsemblMetazoa" id="ACUA024157-PA"/>
    </source>
</evidence>
<name>A0A182MQY6_9DIPT</name>
<keyword evidence="2" id="KW-1185">Reference proteome</keyword>
<dbReference type="EMBL" id="AXCM01000759">
    <property type="status" value="NOT_ANNOTATED_CDS"/>
    <property type="molecule type" value="Genomic_DNA"/>
</dbReference>
<reference evidence="1" key="2">
    <citation type="submission" date="2020-05" db="UniProtKB">
        <authorList>
            <consortium name="EnsemblMetazoa"/>
        </authorList>
    </citation>
    <scope>IDENTIFICATION</scope>
    <source>
        <strain evidence="1">A-37</strain>
    </source>
</reference>
<proteinExistence type="predicted"/>
<dbReference type="EnsemblMetazoa" id="ACUA024157-RA">
    <property type="protein sequence ID" value="ACUA024157-PA"/>
    <property type="gene ID" value="ACUA024157"/>
</dbReference>
<dbReference type="VEuPathDB" id="VectorBase:ACUA024157"/>
<evidence type="ECO:0000313" key="2">
    <source>
        <dbReference type="Proteomes" id="UP000075883"/>
    </source>
</evidence>
<protein>
    <submittedName>
        <fullName evidence="1">Uncharacterized protein</fullName>
    </submittedName>
</protein>